<dbReference type="Pfam" id="PF00849">
    <property type="entry name" value="PseudoU_synth_2"/>
    <property type="match status" value="1"/>
</dbReference>
<keyword evidence="5" id="KW-0812">Transmembrane</keyword>
<dbReference type="Gene3D" id="3.30.2350.10">
    <property type="entry name" value="Pseudouridine synthase"/>
    <property type="match status" value="1"/>
</dbReference>
<evidence type="ECO:0000256" key="1">
    <source>
        <dbReference type="ARBA" id="ARBA00000073"/>
    </source>
</evidence>
<gene>
    <name evidence="7" type="ORF">SVIM_LOCUS503551</name>
</gene>
<dbReference type="PROSITE" id="PS01129">
    <property type="entry name" value="PSI_RLU"/>
    <property type="match status" value="1"/>
</dbReference>
<dbReference type="GO" id="GO:0009982">
    <property type="term" value="F:pseudouridine synthase activity"/>
    <property type="evidence" value="ECO:0007669"/>
    <property type="project" value="InterPro"/>
</dbReference>
<proteinExistence type="predicted"/>
<evidence type="ECO:0000313" key="7">
    <source>
        <dbReference type="EMBL" id="VFU65587.1"/>
    </source>
</evidence>
<dbReference type="Gene3D" id="1.20.1280.290">
    <property type="match status" value="2"/>
</dbReference>
<dbReference type="Pfam" id="PF03083">
    <property type="entry name" value="MtN3_slv"/>
    <property type="match status" value="2"/>
</dbReference>
<comment type="catalytic activity">
    <reaction evidence="1">
        <text>a uridine in RNA = a pseudouridine in RNA</text>
        <dbReference type="Rhea" id="RHEA:48348"/>
        <dbReference type="Rhea" id="RHEA-COMP:12068"/>
        <dbReference type="Rhea" id="RHEA-COMP:12069"/>
        <dbReference type="ChEBI" id="CHEBI:65314"/>
        <dbReference type="ChEBI" id="CHEBI:65315"/>
    </reaction>
</comment>
<keyword evidence="5" id="KW-1133">Transmembrane helix</keyword>
<dbReference type="EMBL" id="CAADRP010002296">
    <property type="protein sequence ID" value="VFU65587.1"/>
    <property type="molecule type" value="Genomic_DNA"/>
</dbReference>
<feature type="domain" description="Pseudouridine synthase RsuA/RluA-like" evidence="6">
    <location>
        <begin position="129"/>
        <end position="261"/>
    </location>
</feature>
<dbReference type="FunFam" id="1.20.1280.290:FF:000003">
    <property type="entry name" value="Bidirectional sugar transporter SWEET"/>
    <property type="match status" value="1"/>
</dbReference>
<feature type="compositionally biased region" description="Basic and acidic residues" evidence="4">
    <location>
        <begin position="305"/>
        <end position="315"/>
    </location>
</feature>
<accession>A0A6N2NFV8</accession>
<dbReference type="AlphaFoldDB" id="A0A6N2NFV8"/>
<keyword evidence="5" id="KW-0472">Membrane</keyword>
<feature type="transmembrane region" description="Helical" evidence="5">
    <location>
        <begin position="421"/>
        <end position="443"/>
    </location>
</feature>
<dbReference type="GO" id="GO:0003723">
    <property type="term" value="F:RNA binding"/>
    <property type="evidence" value="ECO:0007669"/>
    <property type="project" value="InterPro"/>
</dbReference>
<dbReference type="GO" id="GO:0005886">
    <property type="term" value="C:plasma membrane"/>
    <property type="evidence" value="ECO:0007669"/>
    <property type="project" value="UniProtKB-SubCell"/>
</dbReference>
<evidence type="ECO:0000259" key="6">
    <source>
        <dbReference type="Pfam" id="PF00849"/>
    </source>
</evidence>
<evidence type="ECO:0000256" key="5">
    <source>
        <dbReference type="SAM" id="Phobius"/>
    </source>
</evidence>
<feature type="transmembrane region" description="Helical" evidence="5">
    <location>
        <begin position="463"/>
        <end position="482"/>
    </location>
</feature>
<dbReference type="InterPro" id="IPR020103">
    <property type="entry name" value="PsdUridine_synth_cat_dom_sf"/>
</dbReference>
<protein>
    <recommendedName>
        <fullName evidence="6">Pseudouridine synthase RsuA/RluA-like domain-containing protein</fullName>
    </recommendedName>
</protein>
<dbReference type="PANTHER" id="PTHR21600">
    <property type="entry name" value="MITOCHONDRIAL RNA PSEUDOURIDINE SYNTHASE"/>
    <property type="match status" value="1"/>
</dbReference>
<sequence>MKRKREEKEAAAEKKMEIVWQTPANPPEKHDYIFRDGRRYVRPYYFEFISHVKNRWAGKTIVNLFAEEFKGRPYDYYVSAVKCGRIQVDGEMVPVSYVVKSSQKISHFLHRHEPPVMAWDVPILDKEDDVVTVWKPATVPVHPCGQYRKNTVVGVLQAEYGLAPLFPIHRLDRLVSGLLILARNATKADLFRQEQIVDVNVNYNAREGRSTAEVGNSYDGSSIKGKTACTKFTRIGTNGIHSIVSCKPISGRTHQIRVHLQYTGHPIANDILYLSENVTNRSSEGVNADRAARSPNNCLVPENNSSDKYEDSTKEDFDIDPVCTNCPNLAPKGYEGHEEGLWLHCVQYSGPGWVYECPYPDWARDGVAFNMDVFFRSLRPTFYQIRKNKTSEGFQSIPYVIALFSAMLWLFYAVFSEDAMLLITINTFAFFMETGYIAVYLFYATKKVKRKVLRTKSVEFMPFSLSFFLTLSAVMWFFYGYLKKDQFVAVPNILGFLFGIIQMVLYVIYRNPKKILVVEPILEELSHEHIVDIKKLGAAICSEINIAIPQLNDSGKDVFEDHQIAKELTKQTQETKNSTNKI</sequence>
<feature type="transmembrane region" description="Helical" evidence="5">
    <location>
        <begin position="396"/>
        <end position="415"/>
    </location>
</feature>
<dbReference type="PANTHER" id="PTHR21600:SF40">
    <property type="entry name" value="PSEUDOURIDYLATE SYNTHASE RPUSD2"/>
    <property type="match status" value="1"/>
</dbReference>
<dbReference type="InterPro" id="IPR004316">
    <property type="entry name" value="SWEET_rpt"/>
</dbReference>
<evidence type="ECO:0000256" key="3">
    <source>
        <dbReference type="ARBA" id="ARBA00022475"/>
    </source>
</evidence>
<feature type="compositionally biased region" description="Polar residues" evidence="4">
    <location>
        <begin position="294"/>
        <end position="304"/>
    </location>
</feature>
<evidence type="ECO:0000256" key="4">
    <source>
        <dbReference type="SAM" id="MobiDB-lite"/>
    </source>
</evidence>
<name>A0A6N2NFV8_SALVM</name>
<dbReference type="GO" id="GO:0000455">
    <property type="term" value="P:enzyme-directed rRNA pseudouridine synthesis"/>
    <property type="evidence" value="ECO:0007669"/>
    <property type="project" value="TreeGrafter"/>
</dbReference>
<feature type="transmembrane region" description="Helical" evidence="5">
    <location>
        <begin position="488"/>
        <end position="509"/>
    </location>
</feature>
<comment type="subcellular location">
    <subcellularLocation>
        <location evidence="2">Cell membrane</location>
        <topology evidence="2">Multi-pass membrane protein</topology>
    </subcellularLocation>
</comment>
<dbReference type="InterPro" id="IPR050188">
    <property type="entry name" value="RluA_PseudoU_synthase"/>
</dbReference>
<dbReference type="SUPFAM" id="SSF55120">
    <property type="entry name" value="Pseudouridine synthase"/>
    <property type="match status" value="1"/>
</dbReference>
<organism evidence="7">
    <name type="scientific">Salix viminalis</name>
    <name type="common">Common osier</name>
    <name type="synonym">Basket willow</name>
    <dbReference type="NCBI Taxonomy" id="40686"/>
    <lineage>
        <taxon>Eukaryota</taxon>
        <taxon>Viridiplantae</taxon>
        <taxon>Streptophyta</taxon>
        <taxon>Embryophyta</taxon>
        <taxon>Tracheophyta</taxon>
        <taxon>Spermatophyta</taxon>
        <taxon>Magnoliopsida</taxon>
        <taxon>eudicotyledons</taxon>
        <taxon>Gunneridae</taxon>
        <taxon>Pentapetalae</taxon>
        <taxon>rosids</taxon>
        <taxon>fabids</taxon>
        <taxon>Malpighiales</taxon>
        <taxon>Salicaceae</taxon>
        <taxon>Saliceae</taxon>
        <taxon>Salix</taxon>
    </lineage>
</organism>
<dbReference type="InterPro" id="IPR006145">
    <property type="entry name" value="PsdUridine_synth_RsuA/RluA"/>
</dbReference>
<dbReference type="CDD" id="cd02557">
    <property type="entry name" value="PseudoU_synth_ScRIB2"/>
    <property type="match status" value="1"/>
</dbReference>
<keyword evidence="3" id="KW-1003">Cell membrane</keyword>
<feature type="region of interest" description="Disordered" evidence="4">
    <location>
        <begin position="284"/>
        <end position="315"/>
    </location>
</feature>
<dbReference type="InterPro" id="IPR006224">
    <property type="entry name" value="PsdUridine_synth_RluA-like_CS"/>
</dbReference>
<reference evidence="7" key="1">
    <citation type="submission" date="2019-03" db="EMBL/GenBank/DDBJ databases">
        <authorList>
            <person name="Mank J."/>
            <person name="Almeida P."/>
        </authorList>
    </citation>
    <scope>NUCLEOTIDE SEQUENCE</scope>
    <source>
        <strain evidence="7">78183</strain>
    </source>
</reference>
<evidence type="ECO:0000256" key="2">
    <source>
        <dbReference type="ARBA" id="ARBA00004651"/>
    </source>
</evidence>